<sequence>MGKNTLILNRNLKENWQSVYLYKYAKNFSSQVIEK</sequence>
<protein>
    <submittedName>
        <fullName evidence="1">Uncharacterized protein</fullName>
    </submittedName>
</protein>
<dbReference type="EMBL" id="AEVT01000058">
    <property type="protein sequence ID" value="EGA70478.1"/>
    <property type="molecule type" value="Genomic_DNA"/>
</dbReference>
<reference evidence="1 2" key="1">
    <citation type="journal article" date="2012" name="Int. J. Syst. Evol. Microbiol.">
        <title>Vibrio caribbeanicus sp. nov., isolated from the marine sponge Scleritoderma cyanea.</title>
        <authorList>
            <person name="Hoffmann M."/>
            <person name="Monday S.R."/>
            <person name="Allard M.W."/>
            <person name="Strain E.A."/>
            <person name="Whittaker P."/>
            <person name="Naum M."/>
            <person name="McCarthy P.J."/>
            <person name="Lopez J.V."/>
            <person name="Fischer M."/>
            <person name="Brown E.W."/>
        </authorList>
    </citation>
    <scope>NUCLEOTIDE SEQUENCE [LARGE SCALE GENOMIC DNA]</scope>
    <source>
        <strain evidence="2">DSMZ 21326</strain>
    </source>
</reference>
<name>E8M628_PHOS4</name>
<evidence type="ECO:0000313" key="2">
    <source>
        <dbReference type="Proteomes" id="UP000006228"/>
    </source>
</evidence>
<dbReference type="Proteomes" id="UP000006228">
    <property type="component" value="Unassembled WGS sequence"/>
</dbReference>
<proteinExistence type="predicted"/>
<organism evidence="1 2">
    <name type="scientific">Vibrio sinaloensis DSM 21326</name>
    <dbReference type="NCBI Taxonomy" id="945550"/>
    <lineage>
        <taxon>Bacteria</taxon>
        <taxon>Pseudomonadati</taxon>
        <taxon>Pseudomonadota</taxon>
        <taxon>Gammaproteobacteria</taxon>
        <taxon>Vibrionales</taxon>
        <taxon>Vibrionaceae</taxon>
        <taxon>Vibrio</taxon>
        <taxon>Vibrio oreintalis group</taxon>
    </lineage>
</organism>
<comment type="caution">
    <text evidence="1">The sequence shown here is derived from an EMBL/GenBank/DDBJ whole genome shotgun (WGS) entry which is preliminary data.</text>
</comment>
<evidence type="ECO:0000313" key="1">
    <source>
        <dbReference type="EMBL" id="EGA70478.1"/>
    </source>
</evidence>
<accession>E8M628</accession>
<gene>
    <name evidence="1" type="ORF">VISI1226_00395</name>
</gene>
<dbReference type="AlphaFoldDB" id="E8M628"/>